<gene>
    <name evidence="1" type="ORF">F5144DRAFT_587367</name>
</gene>
<protein>
    <submittedName>
        <fullName evidence="1">Uncharacterized protein</fullName>
    </submittedName>
</protein>
<organism evidence="1 2">
    <name type="scientific">Chaetomium tenue</name>
    <dbReference type="NCBI Taxonomy" id="1854479"/>
    <lineage>
        <taxon>Eukaryota</taxon>
        <taxon>Fungi</taxon>
        <taxon>Dikarya</taxon>
        <taxon>Ascomycota</taxon>
        <taxon>Pezizomycotina</taxon>
        <taxon>Sordariomycetes</taxon>
        <taxon>Sordariomycetidae</taxon>
        <taxon>Sordariales</taxon>
        <taxon>Chaetomiaceae</taxon>
        <taxon>Chaetomium</taxon>
    </lineage>
</organism>
<comment type="caution">
    <text evidence="1">The sequence shown here is derived from an EMBL/GenBank/DDBJ whole genome shotgun (WGS) entry which is preliminary data.</text>
</comment>
<dbReference type="Proteomes" id="UP000724584">
    <property type="component" value="Unassembled WGS sequence"/>
</dbReference>
<dbReference type="EMBL" id="JAGIZQ010000008">
    <property type="protein sequence ID" value="KAH6613335.1"/>
    <property type="molecule type" value="Genomic_DNA"/>
</dbReference>
<proteinExistence type="predicted"/>
<accession>A0ACB7NUA5</accession>
<reference evidence="1 2" key="1">
    <citation type="journal article" date="2021" name="Nat. Commun.">
        <title>Genetic determinants of endophytism in the Arabidopsis root mycobiome.</title>
        <authorList>
            <person name="Mesny F."/>
            <person name="Miyauchi S."/>
            <person name="Thiergart T."/>
            <person name="Pickel B."/>
            <person name="Atanasova L."/>
            <person name="Karlsson M."/>
            <person name="Huettel B."/>
            <person name="Barry K.W."/>
            <person name="Haridas S."/>
            <person name="Chen C."/>
            <person name="Bauer D."/>
            <person name="Andreopoulos W."/>
            <person name="Pangilinan J."/>
            <person name="LaButti K."/>
            <person name="Riley R."/>
            <person name="Lipzen A."/>
            <person name="Clum A."/>
            <person name="Drula E."/>
            <person name="Henrissat B."/>
            <person name="Kohler A."/>
            <person name="Grigoriev I.V."/>
            <person name="Martin F.M."/>
            <person name="Hacquard S."/>
        </authorList>
    </citation>
    <scope>NUCLEOTIDE SEQUENCE [LARGE SCALE GENOMIC DNA]</scope>
    <source>
        <strain evidence="1 2">MPI-SDFR-AT-0079</strain>
    </source>
</reference>
<name>A0ACB7NUA5_9PEZI</name>
<keyword evidence="2" id="KW-1185">Reference proteome</keyword>
<evidence type="ECO:0000313" key="1">
    <source>
        <dbReference type="EMBL" id="KAH6613335.1"/>
    </source>
</evidence>
<evidence type="ECO:0000313" key="2">
    <source>
        <dbReference type="Proteomes" id="UP000724584"/>
    </source>
</evidence>
<sequence length="101" mass="10771">MDLGRGFNSAGEGLAFGFGFGFGPLGAQLLDGSWVGGPRIQDHTLLGSLFFGILVFFPSGVSSHLGFRPTMALGTDGRIMGRDLEWCLLVERTSFYQAGPL</sequence>